<keyword evidence="8" id="KW-0902">Two-component regulatory system</keyword>
<dbReference type="SUPFAM" id="SSF55874">
    <property type="entry name" value="ATPase domain of HSP90 chaperone/DNA topoisomerase II/histidine kinase"/>
    <property type="match status" value="1"/>
</dbReference>
<evidence type="ECO:0000256" key="3">
    <source>
        <dbReference type="ARBA" id="ARBA00022553"/>
    </source>
</evidence>
<dbReference type="PANTHER" id="PTHR24421:SF10">
    <property type="entry name" value="NITRATE_NITRITE SENSOR PROTEIN NARQ"/>
    <property type="match status" value="1"/>
</dbReference>
<organism evidence="13 14">
    <name type="scientific">Chitinophaga cymbidii</name>
    <dbReference type="NCBI Taxonomy" id="1096750"/>
    <lineage>
        <taxon>Bacteria</taxon>
        <taxon>Pseudomonadati</taxon>
        <taxon>Bacteroidota</taxon>
        <taxon>Chitinophagia</taxon>
        <taxon>Chitinophagales</taxon>
        <taxon>Chitinophagaceae</taxon>
        <taxon>Chitinophaga</taxon>
    </lineage>
</organism>
<dbReference type="CDD" id="cd16917">
    <property type="entry name" value="HATPase_UhpB-NarQ-NarX-like"/>
    <property type="match status" value="1"/>
</dbReference>
<dbReference type="OrthoDB" id="617348at2"/>
<gene>
    <name evidence="13" type="ORF">CCY01nite_36170</name>
</gene>
<feature type="coiled-coil region" evidence="9">
    <location>
        <begin position="363"/>
        <end position="390"/>
    </location>
</feature>
<dbReference type="GO" id="GO:0046983">
    <property type="term" value="F:protein dimerization activity"/>
    <property type="evidence" value="ECO:0007669"/>
    <property type="project" value="InterPro"/>
</dbReference>
<dbReference type="PROSITE" id="PS50109">
    <property type="entry name" value="HIS_KIN"/>
    <property type="match status" value="1"/>
</dbReference>
<dbReference type="InterPro" id="IPR050482">
    <property type="entry name" value="Sensor_HK_TwoCompSys"/>
</dbReference>
<keyword evidence="4" id="KW-0808">Transferase</keyword>
<keyword evidence="7" id="KW-0067">ATP-binding</keyword>
<dbReference type="Proteomes" id="UP000321436">
    <property type="component" value="Unassembled WGS sequence"/>
</dbReference>
<evidence type="ECO:0000256" key="4">
    <source>
        <dbReference type="ARBA" id="ARBA00022679"/>
    </source>
</evidence>
<keyword evidence="9" id="KW-0175">Coiled coil</keyword>
<dbReference type="RefSeq" id="WP_146864841.1">
    <property type="nucleotide sequence ID" value="NZ_BKAU01000004.1"/>
</dbReference>
<feature type="signal peptide" evidence="11">
    <location>
        <begin position="1"/>
        <end position="20"/>
    </location>
</feature>
<keyword evidence="14" id="KW-1185">Reference proteome</keyword>
<evidence type="ECO:0000256" key="2">
    <source>
        <dbReference type="ARBA" id="ARBA00012438"/>
    </source>
</evidence>
<dbReference type="GO" id="GO:0016020">
    <property type="term" value="C:membrane"/>
    <property type="evidence" value="ECO:0007669"/>
    <property type="project" value="InterPro"/>
</dbReference>
<comment type="caution">
    <text evidence="13">The sequence shown here is derived from an EMBL/GenBank/DDBJ whole genome shotgun (WGS) entry which is preliminary data.</text>
</comment>
<dbReference type="InterPro" id="IPR011990">
    <property type="entry name" value="TPR-like_helical_dom_sf"/>
</dbReference>
<dbReference type="AlphaFoldDB" id="A0A512RNU5"/>
<evidence type="ECO:0000259" key="12">
    <source>
        <dbReference type="PROSITE" id="PS50109"/>
    </source>
</evidence>
<evidence type="ECO:0000256" key="5">
    <source>
        <dbReference type="ARBA" id="ARBA00022741"/>
    </source>
</evidence>
<keyword evidence="3" id="KW-0597">Phosphoprotein</keyword>
<keyword evidence="10" id="KW-1133">Transmembrane helix</keyword>
<dbReference type="SMART" id="SM00387">
    <property type="entry name" value="HATPase_c"/>
    <property type="match status" value="1"/>
</dbReference>
<feature type="transmembrane region" description="Helical" evidence="10">
    <location>
        <begin position="403"/>
        <end position="428"/>
    </location>
</feature>
<evidence type="ECO:0000313" key="13">
    <source>
        <dbReference type="EMBL" id="GEP97357.1"/>
    </source>
</evidence>
<comment type="catalytic activity">
    <reaction evidence="1">
        <text>ATP + protein L-histidine = ADP + protein N-phospho-L-histidine.</text>
        <dbReference type="EC" id="2.7.13.3"/>
    </reaction>
</comment>
<keyword evidence="10" id="KW-0472">Membrane</keyword>
<dbReference type="GO" id="GO:0005524">
    <property type="term" value="F:ATP binding"/>
    <property type="evidence" value="ECO:0007669"/>
    <property type="project" value="UniProtKB-KW"/>
</dbReference>
<name>A0A512RNU5_9BACT</name>
<dbReference type="Pfam" id="PF02518">
    <property type="entry name" value="HATPase_c"/>
    <property type="match status" value="1"/>
</dbReference>
<evidence type="ECO:0000256" key="8">
    <source>
        <dbReference type="ARBA" id="ARBA00023012"/>
    </source>
</evidence>
<keyword evidence="5" id="KW-0547">Nucleotide-binding</keyword>
<keyword evidence="6" id="KW-0418">Kinase</keyword>
<feature type="domain" description="Histidine kinase" evidence="12">
    <location>
        <begin position="464"/>
        <end position="657"/>
    </location>
</feature>
<evidence type="ECO:0000256" key="10">
    <source>
        <dbReference type="SAM" id="Phobius"/>
    </source>
</evidence>
<dbReference type="InterPro" id="IPR005467">
    <property type="entry name" value="His_kinase_dom"/>
</dbReference>
<dbReference type="EMBL" id="BKAU01000004">
    <property type="protein sequence ID" value="GEP97357.1"/>
    <property type="molecule type" value="Genomic_DNA"/>
</dbReference>
<feature type="chain" id="PRO_5021857954" description="histidine kinase" evidence="11">
    <location>
        <begin position="21"/>
        <end position="657"/>
    </location>
</feature>
<dbReference type="Gene3D" id="3.30.565.10">
    <property type="entry name" value="Histidine kinase-like ATPase, C-terminal domain"/>
    <property type="match status" value="1"/>
</dbReference>
<keyword evidence="10" id="KW-0812">Transmembrane</keyword>
<accession>A0A512RNU5</accession>
<evidence type="ECO:0000313" key="14">
    <source>
        <dbReference type="Proteomes" id="UP000321436"/>
    </source>
</evidence>
<dbReference type="InterPro" id="IPR011712">
    <property type="entry name" value="Sig_transdc_His_kin_sub3_dim/P"/>
</dbReference>
<sequence length="657" mass="74045">MTRYIYVLYFLISLPSLCSAQLPLFGPGYADSLGKVLQQETNDSVKAKLHFTLTIYWLARDSAKAAHHLAEGKRFSRHSPFMQGYAASQEGYFYYGTDMEKSEAAYRKTDSLMSRFATKDAYRVRANAWRNMAVIRQRQDDDEGYLDILLSKALPLAEQSGDSVLIGSQYTSIGLAFMNTEQYGKAEPYLNNAISYLQGGSDRTAMLVSAYYRAGENYIYLKNLQRVKVMLDSMRIILAPHPESDMNSGYYLVEGMYHHERKEYDKALNSFDKGIATAGGANKIYRIQELQYAKVRALLAQKSYEKARQVLTGLLKDEDAMSLVDNQIETYSRLSEAYAGLGNMPLAYTWLKRYSQLSDSMYESRLLHDINALEVKFRNAENQKEIIALKAANEQADLSSRNAWLMTWLLASACIFLLIVTVFALLYYRSHKKLSARKIAEAEQQKQLELTKAILEGEERERQRLARDLHDGLGGMLAGVKMNLSGTVEGLPGTVPGKARLIQIIQQLDNSVNELRGIARNMMPESLLNFGLETALKDMCELNTVPGLDIHFEALGVQPDLPEKTQIVIYRIAQELLANAIKHSGASKIILQCSQNQHMFYLAIEDNGKGFDPQMNKKAGLGWNNIRNRVDFLKGKMEVDSVPGEGTTINIELNVSE</sequence>
<dbReference type="GO" id="GO:0000155">
    <property type="term" value="F:phosphorelay sensor kinase activity"/>
    <property type="evidence" value="ECO:0007669"/>
    <property type="project" value="InterPro"/>
</dbReference>
<dbReference type="PANTHER" id="PTHR24421">
    <property type="entry name" value="NITRATE/NITRITE SENSOR PROTEIN NARX-RELATED"/>
    <property type="match status" value="1"/>
</dbReference>
<evidence type="ECO:0000256" key="9">
    <source>
        <dbReference type="SAM" id="Coils"/>
    </source>
</evidence>
<dbReference type="SUPFAM" id="SSF48452">
    <property type="entry name" value="TPR-like"/>
    <property type="match status" value="1"/>
</dbReference>
<dbReference type="Gene3D" id="1.25.40.10">
    <property type="entry name" value="Tetratricopeptide repeat domain"/>
    <property type="match status" value="2"/>
</dbReference>
<evidence type="ECO:0000256" key="7">
    <source>
        <dbReference type="ARBA" id="ARBA00022840"/>
    </source>
</evidence>
<dbReference type="InterPro" id="IPR003594">
    <property type="entry name" value="HATPase_dom"/>
</dbReference>
<protein>
    <recommendedName>
        <fullName evidence="2">histidine kinase</fullName>
        <ecNumber evidence="2">2.7.13.3</ecNumber>
    </recommendedName>
</protein>
<dbReference type="InterPro" id="IPR036890">
    <property type="entry name" value="HATPase_C_sf"/>
</dbReference>
<dbReference type="EC" id="2.7.13.3" evidence="2"/>
<evidence type="ECO:0000256" key="11">
    <source>
        <dbReference type="SAM" id="SignalP"/>
    </source>
</evidence>
<evidence type="ECO:0000256" key="6">
    <source>
        <dbReference type="ARBA" id="ARBA00022777"/>
    </source>
</evidence>
<keyword evidence="11" id="KW-0732">Signal</keyword>
<evidence type="ECO:0000256" key="1">
    <source>
        <dbReference type="ARBA" id="ARBA00000085"/>
    </source>
</evidence>
<proteinExistence type="predicted"/>
<dbReference type="Pfam" id="PF07730">
    <property type="entry name" value="HisKA_3"/>
    <property type="match status" value="1"/>
</dbReference>
<dbReference type="Gene3D" id="1.20.5.1930">
    <property type="match status" value="1"/>
</dbReference>
<reference evidence="13 14" key="1">
    <citation type="submission" date="2019-07" db="EMBL/GenBank/DDBJ databases">
        <title>Whole genome shotgun sequence of Chitinophaga cymbidii NBRC 109752.</title>
        <authorList>
            <person name="Hosoyama A."/>
            <person name="Uohara A."/>
            <person name="Ohji S."/>
            <person name="Ichikawa N."/>
        </authorList>
    </citation>
    <scope>NUCLEOTIDE SEQUENCE [LARGE SCALE GENOMIC DNA]</scope>
    <source>
        <strain evidence="13 14">NBRC 109752</strain>
    </source>
</reference>